<sequence>MNIMEEKDLAKLIEQYRHTGDQQILEAVRDACRPVVEALISELAEDSADLLRTKGRERFPFIIGKYQTAAGLSLETFLRNTYRFYFQQVLKGEA</sequence>
<dbReference type="KEGG" id="bqy:MUS_0232"/>
<dbReference type="EMBL" id="CP003332">
    <property type="protein sequence ID" value="AFJ60314.1"/>
    <property type="molecule type" value="Genomic_DNA"/>
</dbReference>
<name>I2C0Z0_BACAY</name>
<dbReference type="HOGENOM" id="CLU_2407173_0_0_9"/>
<evidence type="ECO:0000313" key="1">
    <source>
        <dbReference type="EMBL" id="AFJ60314.1"/>
    </source>
</evidence>
<protein>
    <submittedName>
        <fullName evidence="1">Uncharacterized protein</fullName>
    </submittedName>
</protein>
<evidence type="ECO:0000313" key="2">
    <source>
        <dbReference type="Proteomes" id="UP000002878"/>
    </source>
</evidence>
<gene>
    <name evidence="1" type="ORF">MUS_0232</name>
</gene>
<accession>I2C0Z0</accession>
<reference evidence="1 2" key="1">
    <citation type="journal article" date="2012" name="J. Biotechnol.">
        <title>Genome sequence of the plant growth promoting strain Bacillus amyloliquefaciens subsp. plantarum B9601-Y2 and expression of mersacidin and other secondary metabolites.</title>
        <authorList>
            <person name="He P."/>
            <person name="Hao K."/>
            <person name="Blom J."/>
            <person name="Ruckert C."/>
            <person name="Vater J."/>
            <person name="Mao Z."/>
            <person name="Wu Y."/>
            <person name="Hou M."/>
            <person name="He P."/>
            <person name="He Y."/>
            <person name="Borriss R."/>
        </authorList>
    </citation>
    <scope>NUCLEOTIDE SEQUENCE [LARGE SCALE GENOMIC DNA]</scope>
    <source>
        <strain evidence="1">Y2</strain>
    </source>
</reference>
<organism evidence="1 2">
    <name type="scientific">Bacillus amyloliquefaciens (strain Y2)</name>
    <name type="common">Bacillus amyloliquefaciens subsp. plantarum (strain B9601-Y2)</name>
    <dbReference type="NCBI Taxonomy" id="1155777"/>
    <lineage>
        <taxon>Bacteria</taxon>
        <taxon>Bacillati</taxon>
        <taxon>Bacillota</taxon>
        <taxon>Bacilli</taxon>
        <taxon>Bacillales</taxon>
        <taxon>Bacillaceae</taxon>
        <taxon>Bacillus</taxon>
        <taxon>Bacillus amyloliquefaciens group</taxon>
    </lineage>
</organism>
<dbReference type="AlphaFoldDB" id="I2C0Z0"/>
<proteinExistence type="predicted"/>
<dbReference type="PATRIC" id="fig|1126211.3.peg.224"/>
<dbReference type="Proteomes" id="UP000002878">
    <property type="component" value="Chromosome"/>
</dbReference>